<dbReference type="SMART" id="SM00028">
    <property type="entry name" value="TPR"/>
    <property type="match status" value="2"/>
</dbReference>
<dbReference type="InterPro" id="IPR019734">
    <property type="entry name" value="TPR_rpt"/>
</dbReference>
<evidence type="ECO:0000256" key="2">
    <source>
        <dbReference type="SAM" id="Phobius"/>
    </source>
</evidence>
<dbReference type="Gene3D" id="2.30.30.40">
    <property type="entry name" value="SH3 Domains"/>
    <property type="match status" value="1"/>
</dbReference>
<keyword evidence="2" id="KW-1133">Transmembrane helix</keyword>
<protein>
    <submittedName>
        <fullName evidence="4">Tetratricopeptide repeat protein</fullName>
    </submittedName>
</protein>
<name>A0A556MIQ5_9SPHI</name>
<reference evidence="4 5" key="1">
    <citation type="submission" date="2019-07" db="EMBL/GenBank/DDBJ databases">
        <authorList>
            <person name="Huq M.A."/>
        </authorList>
    </citation>
    <scope>NUCLEOTIDE SEQUENCE [LARGE SCALE GENOMIC DNA]</scope>
    <source>
        <strain evidence="4 5">MAH-19</strain>
    </source>
</reference>
<proteinExistence type="predicted"/>
<keyword evidence="2" id="KW-0472">Membrane</keyword>
<dbReference type="PROSITE" id="PS50005">
    <property type="entry name" value="TPR"/>
    <property type="match status" value="1"/>
</dbReference>
<evidence type="ECO:0000313" key="4">
    <source>
        <dbReference type="EMBL" id="TSJ39746.1"/>
    </source>
</evidence>
<gene>
    <name evidence="4" type="ORF">FO440_15715</name>
</gene>
<dbReference type="EMBL" id="VLPK01000003">
    <property type="protein sequence ID" value="TSJ39746.1"/>
    <property type="molecule type" value="Genomic_DNA"/>
</dbReference>
<dbReference type="Pfam" id="PF00515">
    <property type="entry name" value="TPR_1"/>
    <property type="match status" value="1"/>
</dbReference>
<dbReference type="Proteomes" id="UP000318733">
    <property type="component" value="Unassembled WGS sequence"/>
</dbReference>
<feature type="domain" description="SH3b" evidence="3">
    <location>
        <begin position="180"/>
        <end position="242"/>
    </location>
</feature>
<feature type="repeat" description="TPR" evidence="1">
    <location>
        <begin position="47"/>
        <end position="80"/>
    </location>
</feature>
<keyword evidence="1" id="KW-0802">TPR repeat</keyword>
<feature type="transmembrane region" description="Helical" evidence="2">
    <location>
        <begin position="113"/>
        <end position="141"/>
    </location>
</feature>
<dbReference type="InterPro" id="IPR011990">
    <property type="entry name" value="TPR-like_helical_dom_sf"/>
</dbReference>
<evidence type="ECO:0000313" key="5">
    <source>
        <dbReference type="Proteomes" id="UP000318733"/>
    </source>
</evidence>
<keyword evidence="2" id="KW-0812">Transmembrane</keyword>
<comment type="caution">
    <text evidence="4">The sequence shown here is derived from an EMBL/GenBank/DDBJ whole genome shotgun (WGS) entry which is preliminary data.</text>
</comment>
<dbReference type="AlphaFoldDB" id="A0A556MIQ5"/>
<organism evidence="4 5">
    <name type="scientific">Mucilaginibacter corticis</name>
    <dbReference type="NCBI Taxonomy" id="2597670"/>
    <lineage>
        <taxon>Bacteria</taxon>
        <taxon>Pseudomonadati</taxon>
        <taxon>Bacteroidota</taxon>
        <taxon>Sphingobacteriia</taxon>
        <taxon>Sphingobacteriales</taxon>
        <taxon>Sphingobacteriaceae</taxon>
        <taxon>Mucilaginibacter</taxon>
    </lineage>
</organism>
<dbReference type="InterPro" id="IPR003646">
    <property type="entry name" value="SH3-like_bac-type"/>
</dbReference>
<dbReference type="OrthoDB" id="9776208at2"/>
<dbReference type="PROSITE" id="PS50293">
    <property type="entry name" value="TPR_REGION"/>
    <property type="match status" value="1"/>
</dbReference>
<dbReference type="SMART" id="SM00287">
    <property type="entry name" value="SH3b"/>
    <property type="match status" value="1"/>
</dbReference>
<feature type="transmembrane region" description="Helical" evidence="2">
    <location>
        <begin position="153"/>
        <end position="171"/>
    </location>
</feature>
<dbReference type="Gene3D" id="1.25.40.10">
    <property type="entry name" value="Tetratricopeptide repeat domain"/>
    <property type="match status" value="1"/>
</dbReference>
<keyword evidence="5" id="KW-1185">Reference proteome</keyword>
<evidence type="ECO:0000259" key="3">
    <source>
        <dbReference type="SMART" id="SM00287"/>
    </source>
</evidence>
<accession>A0A556MIQ5</accession>
<evidence type="ECO:0000256" key="1">
    <source>
        <dbReference type="PROSITE-ProRule" id="PRU00339"/>
    </source>
</evidence>
<dbReference type="Pfam" id="PF08239">
    <property type="entry name" value="SH3_3"/>
    <property type="match status" value="1"/>
</dbReference>
<dbReference type="SUPFAM" id="SSF48452">
    <property type="entry name" value="TPR-like"/>
    <property type="match status" value="1"/>
</dbReference>
<sequence length="242" mass="26866">MLFLPALCFADDMQSAFEKGNSFYNKNHYKEAISTYTQIINAGSYSAPVYFNLGNAYYKDGDLPSALLYYEKAHRLSPGDDDINFNIRFANAKTTDKIDEAPEFFLSKWWKGFMLAISANALAIVAIVLILLGSGTLILYFFSNSFTVKKVSFFASLVLFFLGIFAVFVAGSQVSYFNDNKQAIIFTSVVNVKGSPAEQAATLFVLHDGTKVNISDNNNGWLKIKLANGNEGWLKLADVKEI</sequence>